<dbReference type="AlphaFoldDB" id="A0AAD5GY68"/>
<dbReference type="Proteomes" id="UP001205105">
    <property type="component" value="Unassembled WGS sequence"/>
</dbReference>
<proteinExistence type="predicted"/>
<reference evidence="2" key="1">
    <citation type="submission" date="2020-11" db="EMBL/GenBank/DDBJ databases">
        <title>Chlorella ohadii genome sequencing and assembly.</title>
        <authorList>
            <person name="Murik O."/>
            <person name="Treves H."/>
            <person name="Kedem I."/>
            <person name="Shotland Y."/>
            <person name="Kaplan A."/>
        </authorList>
    </citation>
    <scope>NUCLEOTIDE SEQUENCE</scope>
    <source>
        <strain evidence="2">1</strain>
    </source>
</reference>
<protein>
    <submittedName>
        <fullName evidence="2">Uncharacterized protein</fullName>
    </submittedName>
</protein>
<gene>
    <name evidence="2" type="ORF">COHA_009065</name>
</gene>
<name>A0AAD5GY68_9CHLO</name>
<evidence type="ECO:0000313" key="2">
    <source>
        <dbReference type="EMBL" id="KAI7837066.1"/>
    </source>
</evidence>
<feature type="chain" id="PRO_5042030505" evidence="1">
    <location>
        <begin position="21"/>
        <end position="235"/>
    </location>
</feature>
<dbReference type="EMBL" id="JADXDR010000165">
    <property type="protein sequence ID" value="KAI7837066.1"/>
    <property type="molecule type" value="Genomic_DNA"/>
</dbReference>
<organism evidence="2 3">
    <name type="scientific">Chlorella ohadii</name>
    <dbReference type="NCBI Taxonomy" id="2649997"/>
    <lineage>
        <taxon>Eukaryota</taxon>
        <taxon>Viridiplantae</taxon>
        <taxon>Chlorophyta</taxon>
        <taxon>core chlorophytes</taxon>
        <taxon>Trebouxiophyceae</taxon>
        <taxon>Chlorellales</taxon>
        <taxon>Chlorellaceae</taxon>
        <taxon>Chlorella clade</taxon>
        <taxon>Chlorella</taxon>
    </lineage>
</organism>
<keyword evidence="3" id="KW-1185">Reference proteome</keyword>
<accession>A0AAD5GY68</accession>
<sequence length="235" mass="24636">MRALCCLFVAAALAVTVADARSVLANQRMLRQAEAGGATNPVIGATAIDKLSLANISGVWVGVGDQYDSDVWDAYFAEGTLPACGTKANFTYKHWGEPLPDSVALATNGSGPGVAVNGHQKDTYLWSEVTFDGAFLKYRPEWAPNETTCVRFVPYVDARNGMVYASVITKTEWKKNGNETAQTDMSCAVGAGETAGCFPQDDGSVHSVAVATYRCSSGACAGFAPGLVGKGEESA</sequence>
<evidence type="ECO:0000313" key="3">
    <source>
        <dbReference type="Proteomes" id="UP001205105"/>
    </source>
</evidence>
<comment type="caution">
    <text evidence="2">The sequence shown here is derived from an EMBL/GenBank/DDBJ whole genome shotgun (WGS) entry which is preliminary data.</text>
</comment>
<feature type="signal peptide" evidence="1">
    <location>
        <begin position="1"/>
        <end position="20"/>
    </location>
</feature>
<evidence type="ECO:0000256" key="1">
    <source>
        <dbReference type="SAM" id="SignalP"/>
    </source>
</evidence>
<keyword evidence="1" id="KW-0732">Signal</keyword>